<dbReference type="Proteomes" id="UP000250043">
    <property type="component" value="Unassembled WGS sequence"/>
</dbReference>
<dbReference type="AlphaFoldDB" id="A0A8E2AL14"/>
<keyword evidence="3" id="KW-1185">Reference proteome</keyword>
<feature type="region of interest" description="Disordered" evidence="1">
    <location>
        <begin position="49"/>
        <end position="71"/>
    </location>
</feature>
<gene>
    <name evidence="2" type="ORF">OBBRIDRAFT_806713</name>
</gene>
<evidence type="ECO:0000313" key="2">
    <source>
        <dbReference type="EMBL" id="OCH86551.1"/>
    </source>
</evidence>
<name>A0A8E2AL14_9APHY</name>
<evidence type="ECO:0000256" key="1">
    <source>
        <dbReference type="SAM" id="MobiDB-lite"/>
    </source>
</evidence>
<accession>A0A8E2AL14</accession>
<dbReference type="EMBL" id="KV722523">
    <property type="protein sequence ID" value="OCH86551.1"/>
    <property type="molecule type" value="Genomic_DNA"/>
</dbReference>
<evidence type="ECO:0000313" key="3">
    <source>
        <dbReference type="Proteomes" id="UP000250043"/>
    </source>
</evidence>
<reference evidence="2 3" key="1">
    <citation type="submission" date="2016-07" db="EMBL/GenBank/DDBJ databases">
        <title>Draft genome of the white-rot fungus Obba rivulosa 3A-2.</title>
        <authorList>
            <consortium name="DOE Joint Genome Institute"/>
            <person name="Miettinen O."/>
            <person name="Riley R."/>
            <person name="Acob R."/>
            <person name="Barry K."/>
            <person name="Cullen D."/>
            <person name="De Vries R."/>
            <person name="Hainaut M."/>
            <person name="Hatakka A."/>
            <person name="Henrissat B."/>
            <person name="Hilden K."/>
            <person name="Kuo R."/>
            <person name="Labutti K."/>
            <person name="Lipzen A."/>
            <person name="Makela M.R."/>
            <person name="Sandor L."/>
            <person name="Spatafora J.W."/>
            <person name="Grigoriev I.V."/>
            <person name="Hibbett D.S."/>
        </authorList>
    </citation>
    <scope>NUCLEOTIDE SEQUENCE [LARGE SCALE GENOMIC DNA]</scope>
    <source>
        <strain evidence="2 3">3A-2</strain>
    </source>
</reference>
<sequence length="277" mass="30725">MPRFFRTLTWGETQFQAFSSRQPSGQKALFGLNFSGWEGQPLGGIIGGPHLSGKKNAKRDGKSHNITSHGSLHANLKVATNGFIRKNHSTSANGSSHSSSSSIWLHGRHFWIHTGHCHNMCWVLVTSTLYPNAHSSDQLTCINLRADDTPPYTLSPESRSKVVKSRSQKQGETSLLVLTATMSLYTQCSSGTPRTIANLALASTYAKRKPLSYYDSAATAENRPQIKSREYTIIAQHYAAPQTLLPGIRLYDSAWGLRDLRSTMSRYWNENRNISIG</sequence>
<organism evidence="2 3">
    <name type="scientific">Obba rivulosa</name>
    <dbReference type="NCBI Taxonomy" id="1052685"/>
    <lineage>
        <taxon>Eukaryota</taxon>
        <taxon>Fungi</taxon>
        <taxon>Dikarya</taxon>
        <taxon>Basidiomycota</taxon>
        <taxon>Agaricomycotina</taxon>
        <taxon>Agaricomycetes</taxon>
        <taxon>Polyporales</taxon>
        <taxon>Gelatoporiaceae</taxon>
        <taxon>Obba</taxon>
    </lineage>
</organism>
<protein>
    <submittedName>
        <fullName evidence="2">Uncharacterized protein</fullName>
    </submittedName>
</protein>
<proteinExistence type="predicted"/>